<dbReference type="Pfam" id="PF17820">
    <property type="entry name" value="PDZ_6"/>
    <property type="match status" value="1"/>
</dbReference>
<keyword evidence="9 14" id="KW-0482">Metalloprotease</keyword>
<keyword evidence="7" id="KW-0862">Zinc</keyword>
<evidence type="ECO:0000256" key="7">
    <source>
        <dbReference type="ARBA" id="ARBA00022833"/>
    </source>
</evidence>
<comment type="caution">
    <text evidence="14">The sequence shown here is derived from an EMBL/GenBank/DDBJ whole genome shotgun (WGS) entry which is preliminary data.</text>
</comment>
<evidence type="ECO:0000256" key="9">
    <source>
        <dbReference type="ARBA" id="ARBA00023049"/>
    </source>
</evidence>
<evidence type="ECO:0000256" key="1">
    <source>
        <dbReference type="ARBA" id="ARBA00001947"/>
    </source>
</evidence>
<evidence type="ECO:0000256" key="10">
    <source>
        <dbReference type="ARBA" id="ARBA00023136"/>
    </source>
</evidence>
<protein>
    <submittedName>
        <fullName evidence="14">RIP metalloprotease</fullName>
    </submittedName>
</protein>
<comment type="similarity">
    <text evidence="3">Belongs to the peptidase M50B family.</text>
</comment>
<dbReference type="InterPro" id="IPR004387">
    <property type="entry name" value="Pept_M50_Zn"/>
</dbReference>
<keyword evidence="6" id="KW-0378">Hydrolase</keyword>
<evidence type="ECO:0000256" key="11">
    <source>
        <dbReference type="SAM" id="Phobius"/>
    </source>
</evidence>
<organism evidence="14 15">
    <name type="scientific">Kineococcus gynurae</name>
    <dbReference type="NCBI Taxonomy" id="452979"/>
    <lineage>
        <taxon>Bacteria</taxon>
        <taxon>Bacillati</taxon>
        <taxon>Actinomycetota</taxon>
        <taxon>Actinomycetes</taxon>
        <taxon>Kineosporiales</taxon>
        <taxon>Kineosporiaceae</taxon>
        <taxon>Kineococcus</taxon>
    </lineage>
</organism>
<evidence type="ECO:0000313" key="15">
    <source>
        <dbReference type="Proteomes" id="UP001589748"/>
    </source>
</evidence>
<dbReference type="EMBL" id="JBHMDM010000007">
    <property type="protein sequence ID" value="MFB9378103.1"/>
    <property type="molecule type" value="Genomic_DNA"/>
</dbReference>
<proteinExistence type="inferred from homology"/>
<comment type="cofactor">
    <cofactor evidence="1">
        <name>Zn(2+)</name>
        <dbReference type="ChEBI" id="CHEBI:29105"/>
    </cofactor>
</comment>
<keyword evidence="5 11" id="KW-0812">Transmembrane</keyword>
<evidence type="ECO:0000256" key="2">
    <source>
        <dbReference type="ARBA" id="ARBA00004141"/>
    </source>
</evidence>
<evidence type="ECO:0000256" key="8">
    <source>
        <dbReference type="ARBA" id="ARBA00022989"/>
    </source>
</evidence>
<keyword evidence="15" id="KW-1185">Reference proteome</keyword>
<dbReference type="Proteomes" id="UP001589748">
    <property type="component" value="Unassembled WGS sequence"/>
</dbReference>
<accession>A0ABV5LVI4</accession>
<sequence>MNEVLLWVVGIAVAALGLALSIALHEVGHLLPAKRFGVKVTQYMVGFGPTLFSRRRGETEYGVKAVPLGGYIRMIGMFPPARNDPDQRVRASSTGRWALMVEEARQAGAEEFGPEDAHRAFYRLPVLKRIVIMAGGPVVNLLLAVVLTAVAFSGIGAATGTSLTLAEVNRCVLPATSTATTCSSEDPATPAAAAGLLPGDVVTSFAGTPVTSWEQLQGLIRAAAEEPVAIGVERRGEPLTLTIIPIRTERPVIGDDGRPTGRSVVVGFLGVSPLPSLQRVPLTEIPGIVGQQVEGVAGVVVRLPQRLYDVAQAAFGSEARDPNGPIGVVGIGRLAGELNALPQQTTSDVVLERANRLISLLAGLNVALFVFNLIPLLPFDGGHIAGALWEIVKKAFCRLTRRPDPGPVDVAKGMPVAYAVSLLLIGMSVLLLYADIVRPVRLPG</sequence>
<dbReference type="CDD" id="cd06163">
    <property type="entry name" value="S2P-M50_PDZ_RseP-like"/>
    <property type="match status" value="1"/>
</dbReference>
<comment type="subcellular location">
    <subcellularLocation>
        <location evidence="2">Membrane</location>
        <topology evidence="2">Multi-pass membrane protein</topology>
    </subcellularLocation>
</comment>
<dbReference type="Gene3D" id="2.30.42.10">
    <property type="match status" value="1"/>
</dbReference>
<evidence type="ECO:0000256" key="5">
    <source>
        <dbReference type="ARBA" id="ARBA00022692"/>
    </source>
</evidence>
<dbReference type="SUPFAM" id="SSF50156">
    <property type="entry name" value="PDZ domain-like"/>
    <property type="match status" value="1"/>
</dbReference>
<dbReference type="RefSeq" id="WP_380137413.1">
    <property type="nucleotide sequence ID" value="NZ_JBHLUI010000008.1"/>
</dbReference>
<feature type="transmembrane region" description="Helical" evidence="11">
    <location>
        <begin position="130"/>
        <end position="152"/>
    </location>
</feature>
<feature type="domain" description="Peptidase M50" evidence="12">
    <location>
        <begin position="14"/>
        <end position="394"/>
    </location>
</feature>
<evidence type="ECO:0000256" key="3">
    <source>
        <dbReference type="ARBA" id="ARBA00007931"/>
    </source>
</evidence>
<gene>
    <name evidence="14" type="ORF">ACFFVI_14115</name>
</gene>
<dbReference type="GO" id="GO:0008237">
    <property type="term" value="F:metallopeptidase activity"/>
    <property type="evidence" value="ECO:0007669"/>
    <property type="project" value="UniProtKB-KW"/>
</dbReference>
<evidence type="ECO:0000256" key="4">
    <source>
        <dbReference type="ARBA" id="ARBA00022670"/>
    </source>
</evidence>
<keyword evidence="4" id="KW-0645">Protease</keyword>
<dbReference type="InterPro" id="IPR008915">
    <property type="entry name" value="Peptidase_M50"/>
</dbReference>
<name>A0ABV5LVI4_9ACTN</name>
<keyword evidence="10 11" id="KW-0472">Membrane</keyword>
<dbReference type="PANTHER" id="PTHR42837:SF2">
    <property type="entry name" value="MEMBRANE METALLOPROTEASE ARASP2, CHLOROPLASTIC-RELATED"/>
    <property type="match status" value="1"/>
</dbReference>
<evidence type="ECO:0000313" key="14">
    <source>
        <dbReference type="EMBL" id="MFB9378103.1"/>
    </source>
</evidence>
<keyword evidence="8 11" id="KW-1133">Transmembrane helix</keyword>
<dbReference type="InterPro" id="IPR036034">
    <property type="entry name" value="PDZ_sf"/>
</dbReference>
<feature type="domain" description="PDZ" evidence="13">
    <location>
        <begin position="184"/>
        <end position="234"/>
    </location>
</feature>
<reference evidence="14 15" key="1">
    <citation type="submission" date="2024-09" db="EMBL/GenBank/DDBJ databases">
        <authorList>
            <person name="Sun Q."/>
            <person name="Mori K."/>
        </authorList>
    </citation>
    <scope>NUCLEOTIDE SEQUENCE [LARGE SCALE GENOMIC DNA]</scope>
    <source>
        <strain evidence="14 15">TISTR 1856</strain>
    </source>
</reference>
<feature type="transmembrane region" description="Helical" evidence="11">
    <location>
        <begin position="416"/>
        <end position="434"/>
    </location>
</feature>
<dbReference type="CDD" id="cd23081">
    <property type="entry name" value="cpPDZ_EcRseP-like"/>
    <property type="match status" value="1"/>
</dbReference>
<feature type="transmembrane region" description="Helical" evidence="11">
    <location>
        <begin position="357"/>
        <end position="379"/>
    </location>
</feature>
<dbReference type="Pfam" id="PF02163">
    <property type="entry name" value="Peptidase_M50"/>
    <property type="match status" value="1"/>
</dbReference>
<dbReference type="InterPro" id="IPR041489">
    <property type="entry name" value="PDZ_6"/>
</dbReference>
<dbReference type="PANTHER" id="PTHR42837">
    <property type="entry name" value="REGULATOR OF SIGMA-E PROTEASE RSEP"/>
    <property type="match status" value="1"/>
</dbReference>
<evidence type="ECO:0000256" key="6">
    <source>
        <dbReference type="ARBA" id="ARBA00022801"/>
    </source>
</evidence>
<evidence type="ECO:0000259" key="13">
    <source>
        <dbReference type="Pfam" id="PF17820"/>
    </source>
</evidence>
<evidence type="ECO:0000259" key="12">
    <source>
        <dbReference type="Pfam" id="PF02163"/>
    </source>
</evidence>